<dbReference type="Pfam" id="PF07686">
    <property type="entry name" value="V-set"/>
    <property type="match status" value="2"/>
</dbReference>
<feature type="domain" description="Ig-like" evidence="10">
    <location>
        <begin position="42"/>
        <end position="120"/>
    </location>
</feature>
<proteinExistence type="predicted"/>
<dbReference type="InterPro" id="IPR003598">
    <property type="entry name" value="Ig_sub2"/>
</dbReference>
<feature type="transmembrane region" description="Helical" evidence="8">
    <location>
        <begin position="543"/>
        <end position="562"/>
    </location>
</feature>
<evidence type="ECO:0000259" key="10">
    <source>
        <dbReference type="PROSITE" id="PS50835"/>
    </source>
</evidence>
<dbReference type="SUPFAM" id="SSF48726">
    <property type="entry name" value="Immunoglobulin"/>
    <property type="match status" value="3"/>
</dbReference>
<evidence type="ECO:0000256" key="1">
    <source>
        <dbReference type="ARBA" id="ARBA00004236"/>
    </source>
</evidence>
<dbReference type="InterPro" id="IPR036179">
    <property type="entry name" value="Ig-like_dom_sf"/>
</dbReference>
<evidence type="ECO:0000256" key="5">
    <source>
        <dbReference type="ARBA" id="ARBA00023136"/>
    </source>
</evidence>
<protein>
    <submittedName>
        <fullName evidence="12">Uncharacterized protein LOC114451171</fullName>
    </submittedName>
</protein>
<dbReference type="GO" id="GO:0009617">
    <property type="term" value="P:response to bacterium"/>
    <property type="evidence" value="ECO:0007669"/>
    <property type="project" value="TreeGrafter"/>
</dbReference>
<dbReference type="InterPro" id="IPR013783">
    <property type="entry name" value="Ig-like_fold"/>
</dbReference>
<keyword evidence="7" id="KW-0325">Glycoprotein</keyword>
<keyword evidence="11" id="KW-1185">Reference proteome</keyword>
<feature type="chain" id="PRO_5028041468" evidence="9">
    <location>
        <begin position="22"/>
        <end position="630"/>
    </location>
</feature>
<organism evidence="11 12">
    <name type="scientific">Parambassis ranga</name>
    <name type="common">Indian glassy fish</name>
    <dbReference type="NCBI Taxonomy" id="210632"/>
    <lineage>
        <taxon>Eukaryota</taxon>
        <taxon>Metazoa</taxon>
        <taxon>Chordata</taxon>
        <taxon>Craniata</taxon>
        <taxon>Vertebrata</taxon>
        <taxon>Euteleostomi</taxon>
        <taxon>Actinopterygii</taxon>
        <taxon>Neopterygii</taxon>
        <taxon>Teleostei</taxon>
        <taxon>Neoteleostei</taxon>
        <taxon>Acanthomorphata</taxon>
        <taxon>Ovalentaria</taxon>
        <taxon>Ambassidae</taxon>
        <taxon>Parambassis</taxon>
    </lineage>
</organism>
<dbReference type="SMART" id="SM00409">
    <property type="entry name" value="IG"/>
    <property type="match status" value="4"/>
</dbReference>
<dbReference type="PANTHER" id="PTHR19433">
    <property type="entry name" value="T-CELL RECEPTOR ALPHA CHAIN V REGION-RELATED"/>
    <property type="match status" value="1"/>
</dbReference>
<feature type="transmembrane region" description="Helical" evidence="8">
    <location>
        <begin position="341"/>
        <end position="359"/>
    </location>
</feature>
<feature type="domain" description="Ig-like" evidence="10">
    <location>
        <begin position="158"/>
        <end position="252"/>
    </location>
</feature>
<dbReference type="SMART" id="SM00406">
    <property type="entry name" value="IGv"/>
    <property type="match status" value="3"/>
</dbReference>
<dbReference type="InterPro" id="IPR052051">
    <property type="entry name" value="TCR_complex_component"/>
</dbReference>
<dbReference type="InterPro" id="IPR003599">
    <property type="entry name" value="Ig_sub"/>
</dbReference>
<dbReference type="PANTHER" id="PTHR19433:SF127">
    <property type="entry name" value="NITR9"/>
    <property type="match status" value="1"/>
</dbReference>
<evidence type="ECO:0000256" key="8">
    <source>
        <dbReference type="SAM" id="Phobius"/>
    </source>
</evidence>
<name>A0A6P7KAR6_9TELE</name>
<keyword evidence="8" id="KW-0812">Transmembrane</keyword>
<dbReference type="InterPro" id="IPR013106">
    <property type="entry name" value="Ig_V-set"/>
</dbReference>
<feature type="transmembrane region" description="Helical" evidence="8">
    <location>
        <begin position="260"/>
        <end position="283"/>
    </location>
</feature>
<dbReference type="PROSITE" id="PS50835">
    <property type="entry name" value="IG_LIKE"/>
    <property type="match status" value="3"/>
</dbReference>
<keyword evidence="2" id="KW-1003">Cell membrane</keyword>
<dbReference type="Proteomes" id="UP000515145">
    <property type="component" value="Chromosome 18"/>
</dbReference>
<evidence type="ECO:0000313" key="12">
    <source>
        <dbReference type="RefSeq" id="XP_028285547.1"/>
    </source>
</evidence>
<dbReference type="GO" id="GO:0005886">
    <property type="term" value="C:plasma membrane"/>
    <property type="evidence" value="ECO:0007669"/>
    <property type="project" value="UniProtKB-SubCell"/>
</dbReference>
<dbReference type="CDD" id="cd00099">
    <property type="entry name" value="IgV"/>
    <property type="match status" value="1"/>
</dbReference>
<evidence type="ECO:0000256" key="2">
    <source>
        <dbReference type="ARBA" id="ARBA00022475"/>
    </source>
</evidence>
<keyword evidence="3 9" id="KW-0732">Signal</keyword>
<keyword evidence="4" id="KW-0391">Immunity</keyword>
<dbReference type="InterPro" id="IPR007110">
    <property type="entry name" value="Ig-like_dom"/>
</dbReference>
<evidence type="ECO:0000256" key="3">
    <source>
        <dbReference type="ARBA" id="ARBA00022729"/>
    </source>
</evidence>
<feature type="signal peptide" evidence="9">
    <location>
        <begin position="1"/>
        <end position="21"/>
    </location>
</feature>
<keyword evidence="8" id="KW-1133">Transmembrane helix</keyword>
<feature type="domain" description="Ig-like" evidence="10">
    <location>
        <begin position="363"/>
        <end position="478"/>
    </location>
</feature>
<dbReference type="RefSeq" id="XP_028285547.1">
    <property type="nucleotide sequence ID" value="XM_028429746.1"/>
</dbReference>
<dbReference type="Gene3D" id="2.60.40.10">
    <property type="entry name" value="Immunoglobulins"/>
    <property type="match status" value="3"/>
</dbReference>
<reference evidence="12" key="1">
    <citation type="submission" date="2025-08" db="UniProtKB">
        <authorList>
            <consortium name="RefSeq"/>
        </authorList>
    </citation>
    <scope>IDENTIFICATION</scope>
</reference>
<dbReference type="AlphaFoldDB" id="A0A6P7KAR6"/>
<evidence type="ECO:0000256" key="4">
    <source>
        <dbReference type="ARBA" id="ARBA00022859"/>
    </source>
</evidence>
<evidence type="ECO:0000256" key="9">
    <source>
        <dbReference type="SAM" id="SignalP"/>
    </source>
</evidence>
<keyword evidence="6" id="KW-1015">Disulfide bond</keyword>
<dbReference type="SMART" id="SM00408">
    <property type="entry name" value="IGc2"/>
    <property type="match status" value="2"/>
</dbReference>
<evidence type="ECO:0000313" key="11">
    <source>
        <dbReference type="Proteomes" id="UP000515145"/>
    </source>
</evidence>
<dbReference type="GeneID" id="114451171"/>
<dbReference type="OrthoDB" id="6370831at2759"/>
<evidence type="ECO:0000256" key="6">
    <source>
        <dbReference type="ARBA" id="ARBA00023157"/>
    </source>
</evidence>
<keyword evidence="5 8" id="KW-0472">Membrane</keyword>
<accession>A0A6P7KAR6</accession>
<dbReference type="InParanoid" id="A0A6P7KAR6"/>
<evidence type="ECO:0000256" key="7">
    <source>
        <dbReference type="ARBA" id="ARBA00023180"/>
    </source>
</evidence>
<dbReference type="GO" id="GO:0002376">
    <property type="term" value="P:immune system process"/>
    <property type="evidence" value="ECO:0007669"/>
    <property type="project" value="UniProtKB-KW"/>
</dbReference>
<sequence length="630" mass="70919">MTSLSFVLYLIYLFWRRAAVALDNNLSLRVHQESGVISANVGDNVTLRCFYKDSVASMFYWFKQTPGQKPKLLSTFYKHKDSTFKGEFKDNPRFSLESKNGKNHLLISHLQISDSATYYCIGCYAYKFEFGDGITVNVKGSGLNIRVHQSESESFQPGDSVTLNCTIHTGTCDGEHSVYWFRPSEESRPGLIYTHGGRNDQCETHTQTHSCMYSLPLRSLNLSYDETYYCAIASCGHIVLMDGSDGTELSLADGVKSLDFLVYVLSGIWAFTTILCVVMAVLVCKIKERNPCQCTGSQAKSPDTSTTNTEQVIYVSRTCSTVQHHFRSVWSVKSGKVCSKMGLQMLIFYLTCLLFFNMVQTAPREASSPVHHDGAFVSAKTTESLTLQCYYDGDVAPRLYWYKQSVGQKPRLISTFFIYETNGTFHGEFKNNPRFTLLNENGGNHLKITDLRHSDSGTYHCVSSYLYSLTFSESVTVSVEESSVNIQVSVHQSISESIQPGGSVTLNCTVHTGTYYCTVTSCGHIQFGNETKLDIDEVDMVSYVWRGAFVFTFFCLSVLLAFTVCMMKKRNSCHTPEPQTRSSNLHTAETKDAWPAERLYYAAVGVNLTNRSRKQRDQTWSESVYYCAKQ</sequence>
<comment type="subcellular location">
    <subcellularLocation>
        <location evidence="1">Cell membrane</location>
    </subcellularLocation>
</comment>
<gene>
    <name evidence="12" type="primary">LOC114451171</name>
</gene>